<feature type="domain" description="Protein kinase" evidence="11">
    <location>
        <begin position="185"/>
        <end position="790"/>
    </location>
</feature>
<dbReference type="PROSITE" id="PS00108">
    <property type="entry name" value="PROTEIN_KINASE_ST"/>
    <property type="match status" value="1"/>
</dbReference>
<dbReference type="EnsemblMetazoa" id="ADIR003849-RA">
    <property type="protein sequence ID" value="ADIR003849-PA"/>
    <property type="gene ID" value="ADIR003849"/>
</dbReference>
<evidence type="ECO:0000256" key="1">
    <source>
        <dbReference type="ARBA" id="ARBA00012513"/>
    </source>
</evidence>
<feature type="compositionally biased region" description="Polar residues" evidence="10">
    <location>
        <begin position="100"/>
        <end position="112"/>
    </location>
</feature>
<dbReference type="SMART" id="SM00220">
    <property type="entry name" value="S_TKc"/>
    <property type="match status" value="1"/>
</dbReference>
<dbReference type="PROSITE" id="PS00107">
    <property type="entry name" value="PROTEIN_KINASE_ATP"/>
    <property type="match status" value="1"/>
</dbReference>
<feature type="compositionally biased region" description="Basic and acidic residues" evidence="10">
    <location>
        <begin position="572"/>
        <end position="587"/>
    </location>
</feature>
<dbReference type="GO" id="GO:0050684">
    <property type="term" value="P:regulation of mRNA processing"/>
    <property type="evidence" value="ECO:0007669"/>
    <property type="project" value="TreeGrafter"/>
</dbReference>
<keyword evidence="3" id="KW-0808">Transferase</keyword>
<dbReference type="GO" id="GO:0005634">
    <property type="term" value="C:nucleus"/>
    <property type="evidence" value="ECO:0007669"/>
    <property type="project" value="TreeGrafter"/>
</dbReference>
<reference evidence="13" key="1">
    <citation type="submission" date="2013-03" db="EMBL/GenBank/DDBJ databases">
        <title>The Genome Sequence of Anopheles dirus WRAIR2.</title>
        <authorList>
            <consortium name="The Broad Institute Genomics Platform"/>
            <person name="Neafsey D.E."/>
            <person name="Walton C."/>
            <person name="Walker B."/>
            <person name="Young S.K."/>
            <person name="Zeng Q."/>
            <person name="Gargeya S."/>
            <person name="Fitzgerald M."/>
            <person name="Haas B."/>
            <person name="Abouelleil A."/>
            <person name="Allen A.W."/>
            <person name="Alvarado L."/>
            <person name="Arachchi H.M."/>
            <person name="Berlin A.M."/>
            <person name="Chapman S.B."/>
            <person name="Gainer-Dewar J."/>
            <person name="Goldberg J."/>
            <person name="Griggs A."/>
            <person name="Gujja S."/>
            <person name="Hansen M."/>
            <person name="Howarth C."/>
            <person name="Imamovic A."/>
            <person name="Ireland A."/>
            <person name="Larimer J."/>
            <person name="McCowan C."/>
            <person name="Murphy C."/>
            <person name="Pearson M."/>
            <person name="Poon T.W."/>
            <person name="Priest M."/>
            <person name="Roberts A."/>
            <person name="Saif S."/>
            <person name="Shea T."/>
            <person name="Sisk P."/>
            <person name="Sykes S."/>
            <person name="Wortman J."/>
            <person name="Nusbaum C."/>
            <person name="Birren B."/>
        </authorList>
    </citation>
    <scope>NUCLEOTIDE SEQUENCE [LARGE SCALE GENOMIC DNA]</scope>
    <source>
        <strain evidence="13">WRAIR2</strain>
    </source>
</reference>
<dbReference type="InterPro" id="IPR051334">
    <property type="entry name" value="SRPK"/>
</dbReference>
<organism evidence="12 13">
    <name type="scientific">Anopheles dirus</name>
    <dbReference type="NCBI Taxonomy" id="7168"/>
    <lineage>
        <taxon>Eukaryota</taxon>
        <taxon>Metazoa</taxon>
        <taxon>Ecdysozoa</taxon>
        <taxon>Arthropoda</taxon>
        <taxon>Hexapoda</taxon>
        <taxon>Insecta</taxon>
        <taxon>Pterygota</taxon>
        <taxon>Neoptera</taxon>
        <taxon>Endopterygota</taxon>
        <taxon>Diptera</taxon>
        <taxon>Nematocera</taxon>
        <taxon>Culicoidea</taxon>
        <taxon>Culicidae</taxon>
        <taxon>Anophelinae</taxon>
        <taxon>Anopheles</taxon>
    </lineage>
</organism>
<dbReference type="Gene3D" id="3.30.200.20">
    <property type="entry name" value="Phosphorylase Kinase, domain 1"/>
    <property type="match status" value="1"/>
</dbReference>
<evidence type="ECO:0000256" key="7">
    <source>
        <dbReference type="ARBA" id="ARBA00047899"/>
    </source>
</evidence>
<evidence type="ECO:0000259" key="11">
    <source>
        <dbReference type="PROSITE" id="PS50011"/>
    </source>
</evidence>
<dbReference type="GO" id="GO:0004674">
    <property type="term" value="F:protein serine/threonine kinase activity"/>
    <property type="evidence" value="ECO:0007669"/>
    <property type="project" value="UniProtKB-KW"/>
</dbReference>
<sequence>MNVKPDTNRHVLTIQAKKKRHKTAKKKAKQQATVAVAAAAAAQAAAQNSNSYRSVQNHQSAASIGGGAFVGGGSELHEDDDDHDDMILGAASSGAAVSAMNDSQHSVSTGAESVNVRRGSKSAIHSVSALDATTSSSNETIEQDRDGDRDGDGYTSEEEEQECREHYCRGGYHPVKLGDLFLQRYHVIRKLGWGHFSTVWLSWDLEEKRYVALKIVKSAQHFSDTAKDEIHILKSILNADPADPKRNKVVQLLNDFRITGVNGTHICMVFEVLGHNLLKLIMKSNYRGIPLANVKSIIRQVLEGLDYLHTKCKIIHTDIKPENVLVCVNESYVRKLACEATEMHAMGCKLPISLISAAPPQFQEQPVTQNMSKAKKKKMKRKAKMQSELIRQQMEHIQQLEFGKVDVDGTVTTAGLLENGTDGIVEVGKTAPTAAATVVGGSVDDVGTGAGVKTAGGHAAATTALNSTATITDNSTKTSATGSTPSSPLAKEATETKRLLVNGTAGGGSKESGDGAGTPSSGDEDRPTLTPSASTLSSPSVSEATSSNNNDDVSASDRKSPSRSIGGTLDKSAGHDGDSEHDPKSPDKPSSSMNSIMSASKLDISESVRKILSSVQESKDAAFEVCDIDVKIADLGNACWVDKHFTEDIQTRQYRSLEVIIGAGYDTSADIWSTACMAFELATGDYLFEPFSGNDYCRDDDHIAHIIELLGPIPKRIALSGKNSSHAFNSKGLLKNISGLKPWGLVDVLIEKYEWPVEDAFEFSDFLKPMLDYDPQTRATAADSLRHSWLNH</sequence>
<evidence type="ECO:0000256" key="9">
    <source>
        <dbReference type="PROSITE-ProRule" id="PRU10141"/>
    </source>
</evidence>
<evidence type="ECO:0000256" key="10">
    <source>
        <dbReference type="SAM" id="MobiDB-lite"/>
    </source>
</evidence>
<evidence type="ECO:0000256" key="3">
    <source>
        <dbReference type="ARBA" id="ARBA00022679"/>
    </source>
</evidence>
<dbReference type="GO" id="GO:0005737">
    <property type="term" value="C:cytoplasm"/>
    <property type="evidence" value="ECO:0007669"/>
    <property type="project" value="TreeGrafter"/>
</dbReference>
<feature type="binding site" evidence="9">
    <location>
        <position position="214"/>
    </location>
    <ligand>
        <name>ATP</name>
        <dbReference type="ChEBI" id="CHEBI:30616"/>
    </ligand>
</feature>
<dbReference type="STRING" id="7168.A0A182N875"/>
<feature type="compositionally biased region" description="Polar residues" evidence="10">
    <location>
        <begin position="131"/>
        <end position="140"/>
    </location>
</feature>
<dbReference type="GO" id="GO:0005524">
    <property type="term" value="F:ATP binding"/>
    <property type="evidence" value="ECO:0007669"/>
    <property type="project" value="UniProtKB-UniRule"/>
</dbReference>
<reference evidence="12" key="2">
    <citation type="submission" date="2020-05" db="UniProtKB">
        <authorList>
            <consortium name="EnsemblMetazoa"/>
        </authorList>
    </citation>
    <scope>IDENTIFICATION</scope>
    <source>
        <strain evidence="12">WRAIR2</strain>
    </source>
</reference>
<dbReference type="EC" id="2.7.11.1" evidence="1"/>
<dbReference type="Proteomes" id="UP000075884">
    <property type="component" value="Unassembled WGS sequence"/>
</dbReference>
<dbReference type="InterPro" id="IPR011009">
    <property type="entry name" value="Kinase-like_dom_sf"/>
</dbReference>
<comment type="catalytic activity">
    <reaction evidence="7">
        <text>L-threonyl-[protein] + ATP = O-phospho-L-threonyl-[protein] + ADP + H(+)</text>
        <dbReference type="Rhea" id="RHEA:46608"/>
        <dbReference type="Rhea" id="RHEA-COMP:11060"/>
        <dbReference type="Rhea" id="RHEA-COMP:11605"/>
        <dbReference type="ChEBI" id="CHEBI:15378"/>
        <dbReference type="ChEBI" id="CHEBI:30013"/>
        <dbReference type="ChEBI" id="CHEBI:30616"/>
        <dbReference type="ChEBI" id="CHEBI:61977"/>
        <dbReference type="ChEBI" id="CHEBI:456216"/>
        <dbReference type="EC" id="2.7.11.1"/>
    </reaction>
</comment>
<comment type="catalytic activity">
    <reaction evidence="8">
        <text>L-seryl-[protein] + ATP = O-phospho-L-seryl-[protein] + ADP + H(+)</text>
        <dbReference type="Rhea" id="RHEA:17989"/>
        <dbReference type="Rhea" id="RHEA-COMP:9863"/>
        <dbReference type="Rhea" id="RHEA-COMP:11604"/>
        <dbReference type="ChEBI" id="CHEBI:15378"/>
        <dbReference type="ChEBI" id="CHEBI:29999"/>
        <dbReference type="ChEBI" id="CHEBI:30616"/>
        <dbReference type="ChEBI" id="CHEBI:83421"/>
        <dbReference type="ChEBI" id="CHEBI:456216"/>
        <dbReference type="EC" id="2.7.11.1"/>
    </reaction>
</comment>
<feature type="compositionally biased region" description="Low complexity" evidence="10">
    <location>
        <begin position="528"/>
        <end position="553"/>
    </location>
</feature>
<feature type="compositionally biased region" description="Polar residues" evidence="10">
    <location>
        <begin position="473"/>
        <end position="487"/>
    </location>
</feature>
<evidence type="ECO:0000313" key="13">
    <source>
        <dbReference type="Proteomes" id="UP000075884"/>
    </source>
</evidence>
<feature type="region of interest" description="Disordered" evidence="10">
    <location>
        <begin position="97"/>
        <end position="160"/>
    </location>
</feature>
<accession>A0A182N875</accession>
<dbReference type="PANTHER" id="PTHR47634">
    <property type="entry name" value="PROTEIN KINASE DOMAIN-CONTAINING PROTEIN-RELATED"/>
    <property type="match status" value="1"/>
</dbReference>
<keyword evidence="13" id="KW-1185">Reference proteome</keyword>
<dbReference type="InterPro" id="IPR008271">
    <property type="entry name" value="Ser/Thr_kinase_AS"/>
</dbReference>
<dbReference type="GO" id="GO:0000245">
    <property type="term" value="P:spliceosomal complex assembly"/>
    <property type="evidence" value="ECO:0007669"/>
    <property type="project" value="TreeGrafter"/>
</dbReference>
<dbReference type="InterPro" id="IPR000719">
    <property type="entry name" value="Prot_kinase_dom"/>
</dbReference>
<evidence type="ECO:0000313" key="12">
    <source>
        <dbReference type="EnsemblMetazoa" id="ADIR003849-PA"/>
    </source>
</evidence>
<evidence type="ECO:0000256" key="5">
    <source>
        <dbReference type="ARBA" id="ARBA00022777"/>
    </source>
</evidence>
<proteinExistence type="predicted"/>
<dbReference type="FunFam" id="3.30.200.20:FF:000163">
    <property type="entry name" value="SRSF protein kinase 2 isoform X1"/>
    <property type="match status" value="1"/>
</dbReference>
<evidence type="ECO:0000256" key="8">
    <source>
        <dbReference type="ARBA" id="ARBA00048679"/>
    </source>
</evidence>
<dbReference type="Pfam" id="PF00069">
    <property type="entry name" value="Pkinase"/>
    <property type="match status" value="2"/>
</dbReference>
<keyword evidence="6 9" id="KW-0067">ATP-binding</keyword>
<dbReference type="PROSITE" id="PS50011">
    <property type="entry name" value="PROTEIN_KINASE_DOM"/>
    <property type="match status" value="1"/>
</dbReference>
<dbReference type="Gene3D" id="1.10.510.10">
    <property type="entry name" value="Transferase(Phosphotransferase) domain 1"/>
    <property type="match status" value="2"/>
</dbReference>
<keyword evidence="2" id="KW-0723">Serine/threonine-protein kinase</keyword>
<keyword evidence="4 9" id="KW-0547">Nucleotide-binding</keyword>
<feature type="compositionally biased region" description="Basic and acidic residues" evidence="10">
    <location>
        <begin position="142"/>
        <end position="152"/>
    </location>
</feature>
<evidence type="ECO:0000256" key="2">
    <source>
        <dbReference type="ARBA" id="ARBA00022527"/>
    </source>
</evidence>
<keyword evidence="5" id="KW-0418">Kinase</keyword>
<feature type="compositionally biased region" description="Gly residues" evidence="10">
    <location>
        <begin position="504"/>
        <end position="516"/>
    </location>
</feature>
<dbReference type="PANTHER" id="PTHR47634:SF9">
    <property type="entry name" value="PROTEIN KINASE DOMAIN-CONTAINING PROTEIN-RELATED"/>
    <property type="match status" value="1"/>
</dbReference>
<dbReference type="FunFam" id="1.10.510.10:FF:000642">
    <property type="entry name" value="Serine/threonine-protein kinase srpk2"/>
    <property type="match status" value="1"/>
</dbReference>
<dbReference type="SUPFAM" id="SSF56112">
    <property type="entry name" value="Protein kinase-like (PK-like)"/>
    <property type="match status" value="1"/>
</dbReference>
<evidence type="ECO:0000256" key="4">
    <source>
        <dbReference type="ARBA" id="ARBA00022741"/>
    </source>
</evidence>
<name>A0A182N875_9DIPT</name>
<feature type="region of interest" description="Disordered" evidence="10">
    <location>
        <begin position="473"/>
        <end position="595"/>
    </location>
</feature>
<protein>
    <recommendedName>
        <fullName evidence="1">non-specific serine/threonine protein kinase</fullName>
        <ecNumber evidence="1">2.7.11.1</ecNumber>
    </recommendedName>
</protein>
<evidence type="ECO:0000256" key="6">
    <source>
        <dbReference type="ARBA" id="ARBA00022840"/>
    </source>
</evidence>
<dbReference type="AlphaFoldDB" id="A0A182N875"/>
<dbReference type="InterPro" id="IPR017441">
    <property type="entry name" value="Protein_kinase_ATP_BS"/>
</dbReference>
<dbReference type="VEuPathDB" id="VectorBase:ADIR003849"/>
<dbReference type="FunFam" id="1.10.510.10:FF:000275">
    <property type="entry name" value="SRSF protein kinase 2 isoform X3"/>
    <property type="match status" value="1"/>
</dbReference>